<keyword evidence="2 8" id="KW-0813">Transport</keyword>
<evidence type="ECO:0000256" key="8">
    <source>
        <dbReference type="PROSITE-ProRule" id="PRU01360"/>
    </source>
</evidence>
<dbReference type="PANTHER" id="PTHR30069">
    <property type="entry name" value="TONB-DEPENDENT OUTER MEMBRANE RECEPTOR"/>
    <property type="match status" value="1"/>
</dbReference>
<dbReference type="Proteomes" id="UP001597533">
    <property type="component" value="Unassembled WGS sequence"/>
</dbReference>
<keyword evidence="7 8" id="KW-0998">Cell outer membrane</keyword>
<dbReference type="InterPro" id="IPR037066">
    <property type="entry name" value="Plug_dom_sf"/>
</dbReference>
<sequence>MNKKNVLGMLCILSTVFGFSQTEPNVIKPVSLEEVVITDSKFKIKRENAGKVITKITQKDLEKLQGKSIAEIISMTAGVEINGVKSNAGQNLSYNIRGGRNRQVLILIDGIPVTDPSQIANDYDLRLLNADQVESIEILKGASSTLYGSGAASAVINITLKKASKDKLAANFRSVLGTNMSSTDDNYAVEDFKNSVAVNGTLNKFIYLASFGNQFTDGLSAVANGTESDAFNAINGNLKLGYSFSDAFNMNVYGSFDTYKTDFDDGFSGTDADHVSISDQYRLGIAPEFKYKNGSITLNAAYNAIERDIQSSFPAQFNAKSYIADVFNRYNFKETLFTVIGVHAQQNEMESFAIPFGSSAFEQSINPEDATFTIIDPYVNVVYASDFGLSVNAGARLNNHSEYGSHVVYSANPSFKKEVGFGYVKGLASYSTAYITPSLYQLFEPTYGNDELQPEENTTIEFGAEIHFSNKATLSLVYFNRRETNFIDFVDLGSFTYQYKNVDESFTASGFEFVADYNVSEKLKFQANATYTNVEEDLNLRLPEFKINASIDYAISEASVVSLRYQFNDDRRDSVYNSTTFMNDDVTLESYNLFDFYVSHKIAKDKITLFANVTNILNEDYQELYGYSTRGRNVNIGFNIKL</sequence>
<dbReference type="InterPro" id="IPR039426">
    <property type="entry name" value="TonB-dep_rcpt-like"/>
</dbReference>
<dbReference type="Pfam" id="PF07715">
    <property type="entry name" value="Plug"/>
    <property type="match status" value="1"/>
</dbReference>
<dbReference type="InterPro" id="IPR041700">
    <property type="entry name" value="OMP_b-brl_3"/>
</dbReference>
<evidence type="ECO:0000259" key="10">
    <source>
        <dbReference type="Pfam" id="PF14905"/>
    </source>
</evidence>
<keyword evidence="4 8" id="KW-0812">Transmembrane</keyword>
<keyword evidence="6 8" id="KW-0472">Membrane</keyword>
<evidence type="ECO:0000313" key="12">
    <source>
        <dbReference type="Proteomes" id="UP001597533"/>
    </source>
</evidence>
<keyword evidence="5" id="KW-0732">Signal</keyword>
<evidence type="ECO:0000256" key="3">
    <source>
        <dbReference type="ARBA" id="ARBA00022452"/>
    </source>
</evidence>
<accession>A0ABW5WQ29</accession>
<dbReference type="RefSeq" id="WP_183489859.1">
    <property type="nucleotide sequence ID" value="NZ_JBHUOV010000005.1"/>
</dbReference>
<dbReference type="EMBL" id="JBHUOV010000005">
    <property type="protein sequence ID" value="MFD2824060.1"/>
    <property type="molecule type" value="Genomic_DNA"/>
</dbReference>
<comment type="subcellular location">
    <subcellularLocation>
        <location evidence="1 8">Cell outer membrane</location>
        <topology evidence="1 8">Multi-pass membrane protein</topology>
    </subcellularLocation>
</comment>
<dbReference type="SUPFAM" id="SSF56935">
    <property type="entry name" value="Porins"/>
    <property type="match status" value="1"/>
</dbReference>
<comment type="similarity">
    <text evidence="8">Belongs to the TonB-dependent receptor family.</text>
</comment>
<evidence type="ECO:0000256" key="6">
    <source>
        <dbReference type="ARBA" id="ARBA00023136"/>
    </source>
</evidence>
<dbReference type="Pfam" id="PF14905">
    <property type="entry name" value="OMP_b-brl_3"/>
    <property type="match status" value="1"/>
</dbReference>
<evidence type="ECO:0000256" key="7">
    <source>
        <dbReference type="ARBA" id="ARBA00023237"/>
    </source>
</evidence>
<evidence type="ECO:0000256" key="1">
    <source>
        <dbReference type="ARBA" id="ARBA00004571"/>
    </source>
</evidence>
<evidence type="ECO:0000256" key="2">
    <source>
        <dbReference type="ARBA" id="ARBA00022448"/>
    </source>
</evidence>
<feature type="domain" description="TonB-dependent receptor plug" evidence="9">
    <location>
        <begin position="48"/>
        <end position="155"/>
    </location>
</feature>
<proteinExistence type="inferred from homology"/>
<name>A0ABW5WQ29_9FLAO</name>
<keyword evidence="11" id="KW-0675">Receptor</keyword>
<evidence type="ECO:0000313" key="11">
    <source>
        <dbReference type="EMBL" id="MFD2824060.1"/>
    </source>
</evidence>
<dbReference type="Gene3D" id="2.170.130.10">
    <property type="entry name" value="TonB-dependent receptor, plug domain"/>
    <property type="match status" value="1"/>
</dbReference>
<dbReference type="CDD" id="cd01347">
    <property type="entry name" value="ligand_gated_channel"/>
    <property type="match status" value="1"/>
</dbReference>
<feature type="domain" description="Outer membrane protein beta-barrel" evidence="10">
    <location>
        <begin position="446"/>
        <end position="624"/>
    </location>
</feature>
<comment type="caution">
    <text evidence="11">The sequence shown here is derived from an EMBL/GenBank/DDBJ whole genome shotgun (WGS) entry which is preliminary data.</text>
</comment>
<evidence type="ECO:0000259" key="9">
    <source>
        <dbReference type="Pfam" id="PF07715"/>
    </source>
</evidence>
<dbReference type="PANTHER" id="PTHR30069:SF29">
    <property type="entry name" value="HEMOGLOBIN AND HEMOGLOBIN-HAPTOGLOBIN-BINDING PROTEIN 1-RELATED"/>
    <property type="match status" value="1"/>
</dbReference>
<keyword evidence="3 8" id="KW-1134">Transmembrane beta strand</keyword>
<dbReference type="InterPro" id="IPR012910">
    <property type="entry name" value="Plug_dom"/>
</dbReference>
<organism evidence="11 12">
    <name type="scientific">Lacinutrix iliipiscaria</name>
    <dbReference type="NCBI Taxonomy" id="1230532"/>
    <lineage>
        <taxon>Bacteria</taxon>
        <taxon>Pseudomonadati</taxon>
        <taxon>Bacteroidota</taxon>
        <taxon>Flavobacteriia</taxon>
        <taxon>Flavobacteriales</taxon>
        <taxon>Flavobacteriaceae</taxon>
        <taxon>Lacinutrix</taxon>
    </lineage>
</organism>
<dbReference type="PROSITE" id="PS52016">
    <property type="entry name" value="TONB_DEPENDENT_REC_3"/>
    <property type="match status" value="1"/>
</dbReference>
<dbReference type="Gene3D" id="2.40.170.20">
    <property type="entry name" value="TonB-dependent receptor, beta-barrel domain"/>
    <property type="match status" value="1"/>
</dbReference>
<keyword evidence="12" id="KW-1185">Reference proteome</keyword>
<gene>
    <name evidence="11" type="ORF">ACFS5M_10280</name>
</gene>
<reference evidence="12" key="1">
    <citation type="journal article" date="2019" name="Int. J. Syst. Evol. Microbiol.">
        <title>The Global Catalogue of Microorganisms (GCM) 10K type strain sequencing project: providing services to taxonomists for standard genome sequencing and annotation.</title>
        <authorList>
            <consortium name="The Broad Institute Genomics Platform"/>
            <consortium name="The Broad Institute Genome Sequencing Center for Infectious Disease"/>
            <person name="Wu L."/>
            <person name="Ma J."/>
        </authorList>
    </citation>
    <scope>NUCLEOTIDE SEQUENCE [LARGE SCALE GENOMIC DNA]</scope>
    <source>
        <strain evidence="12">KCTC 32141</strain>
    </source>
</reference>
<protein>
    <submittedName>
        <fullName evidence="11">TonB-dependent receptor plug domain-containing protein</fullName>
    </submittedName>
</protein>
<evidence type="ECO:0000256" key="4">
    <source>
        <dbReference type="ARBA" id="ARBA00022692"/>
    </source>
</evidence>
<dbReference type="InterPro" id="IPR036942">
    <property type="entry name" value="Beta-barrel_TonB_sf"/>
</dbReference>
<evidence type="ECO:0000256" key="5">
    <source>
        <dbReference type="ARBA" id="ARBA00022729"/>
    </source>
</evidence>